<dbReference type="OrthoDB" id="9814325at2"/>
<organism evidence="4 5">
    <name type="scientific">Arthrobacter alpinus</name>
    <dbReference type="NCBI Taxonomy" id="656366"/>
    <lineage>
        <taxon>Bacteria</taxon>
        <taxon>Bacillati</taxon>
        <taxon>Actinomycetota</taxon>
        <taxon>Actinomycetes</taxon>
        <taxon>Micrococcales</taxon>
        <taxon>Micrococcaceae</taxon>
        <taxon>Arthrobacter</taxon>
    </lineage>
</organism>
<dbReference type="AlphaFoldDB" id="A0A0S2LZK8"/>
<name>A0A0S2LZK8_9MICC</name>
<sequence length="333" mass="35392">MTLLPILPIWLFIILAVLLVAGATFLLAKGATPARWRYSALVVLVLIAGARPGLVGASAPVANTELNVYFVVDVTPSVAAEDYNGKSPRLDGMKEDIRALATELAGARFSLLTFDSTAQVTMPLTTDATALDTMTQVLTPKAVYISQGSSISVANQLLAQRLAAAAKAHPERPRLVFYLGDGEQTADSAPEPFKENVELIDGGAVLGYGTEAGAKMREFSFSSGSPGGYILDKSKNYQPAISRIDEKALAGIAEQLHVPYVHRDQPGNISAALGKASPKATASAPEGMDSRPGAGRTELYWIFALAAFGVAAWELVSLNRAYRQMRNPGKERS</sequence>
<protein>
    <recommendedName>
        <fullName evidence="3">VWFA domain-containing protein</fullName>
    </recommendedName>
</protein>
<dbReference type="SUPFAM" id="SSF53300">
    <property type="entry name" value="vWA-like"/>
    <property type="match status" value="1"/>
</dbReference>
<feature type="transmembrane region" description="Helical" evidence="2">
    <location>
        <begin position="299"/>
        <end position="316"/>
    </location>
</feature>
<reference evidence="5" key="1">
    <citation type="submission" date="2015-11" db="EMBL/GenBank/DDBJ databases">
        <authorList>
            <person name="Kumar R."/>
            <person name="Singh D."/>
            <person name="Swarnkar M.K."/>
            <person name="Singh A.K."/>
            <person name="Kumar S."/>
        </authorList>
    </citation>
    <scope>NUCLEOTIDE SEQUENCE [LARGE SCALE GENOMIC DNA]</scope>
    <source>
        <strain evidence="5">ERGS4:06</strain>
    </source>
</reference>
<keyword evidence="2" id="KW-1133">Transmembrane helix</keyword>
<dbReference type="Gene3D" id="3.40.50.410">
    <property type="entry name" value="von Willebrand factor, type A domain"/>
    <property type="match status" value="1"/>
</dbReference>
<dbReference type="Proteomes" id="UP000059574">
    <property type="component" value="Chromosome"/>
</dbReference>
<reference evidence="4 5" key="2">
    <citation type="journal article" date="2016" name="J. Biotechnol.">
        <title>Complete genome sequence of Arthrobacter alpinus ERGS4:06, a yellow pigmented bacterium tolerant to cold and radiations isolated from Sikkim Himalaya.</title>
        <authorList>
            <person name="Kumar R."/>
            <person name="Singh D."/>
            <person name="Swarnkar M.K."/>
            <person name="Singh A.K."/>
            <person name="Kumar S."/>
        </authorList>
    </citation>
    <scope>NUCLEOTIDE SEQUENCE [LARGE SCALE GENOMIC DNA]</scope>
    <source>
        <strain evidence="4 5">ERGS4:06</strain>
    </source>
</reference>
<dbReference type="RefSeq" id="WP_062288271.1">
    <property type="nucleotide sequence ID" value="NZ_CP013200.1"/>
</dbReference>
<evidence type="ECO:0000259" key="3">
    <source>
        <dbReference type="PROSITE" id="PS50234"/>
    </source>
</evidence>
<evidence type="ECO:0000256" key="1">
    <source>
        <dbReference type="SAM" id="MobiDB-lite"/>
    </source>
</evidence>
<dbReference type="InterPro" id="IPR036465">
    <property type="entry name" value="vWFA_dom_sf"/>
</dbReference>
<gene>
    <name evidence="4" type="ORF">AS189_10095</name>
</gene>
<evidence type="ECO:0000313" key="5">
    <source>
        <dbReference type="Proteomes" id="UP000059574"/>
    </source>
</evidence>
<evidence type="ECO:0000313" key="4">
    <source>
        <dbReference type="EMBL" id="ALO66785.1"/>
    </source>
</evidence>
<dbReference type="InterPro" id="IPR002035">
    <property type="entry name" value="VWF_A"/>
</dbReference>
<feature type="transmembrane region" description="Helical" evidence="2">
    <location>
        <begin position="40"/>
        <end position="62"/>
    </location>
</feature>
<proteinExistence type="predicted"/>
<evidence type="ECO:0000256" key="2">
    <source>
        <dbReference type="SAM" id="Phobius"/>
    </source>
</evidence>
<feature type="domain" description="VWFA" evidence="3">
    <location>
        <begin position="67"/>
        <end position="256"/>
    </location>
</feature>
<feature type="transmembrane region" description="Helical" evidence="2">
    <location>
        <begin position="6"/>
        <end position="28"/>
    </location>
</feature>
<dbReference type="EMBL" id="CP013200">
    <property type="protein sequence ID" value="ALO66785.1"/>
    <property type="molecule type" value="Genomic_DNA"/>
</dbReference>
<accession>A0A0S2LZK8</accession>
<dbReference type="Pfam" id="PF13519">
    <property type="entry name" value="VWA_2"/>
    <property type="match status" value="1"/>
</dbReference>
<feature type="region of interest" description="Disordered" evidence="1">
    <location>
        <begin position="269"/>
        <end position="291"/>
    </location>
</feature>
<keyword evidence="2" id="KW-0812">Transmembrane</keyword>
<keyword evidence="2" id="KW-0472">Membrane</keyword>
<dbReference type="SMART" id="SM00327">
    <property type="entry name" value="VWA"/>
    <property type="match status" value="1"/>
</dbReference>
<dbReference type="PROSITE" id="PS50234">
    <property type="entry name" value="VWFA"/>
    <property type="match status" value="1"/>
</dbReference>